<dbReference type="Pfam" id="PF22893">
    <property type="entry name" value="ULD_2"/>
    <property type="match status" value="2"/>
</dbReference>
<comment type="caution">
    <text evidence="3">The sequence shown here is derived from an EMBL/GenBank/DDBJ whole genome shotgun (WGS) entry which is preliminary data.</text>
</comment>
<evidence type="ECO:0000313" key="4">
    <source>
        <dbReference type="Proteomes" id="UP001163105"/>
    </source>
</evidence>
<evidence type="ECO:0000256" key="1">
    <source>
        <dbReference type="SAM" id="MobiDB-lite"/>
    </source>
</evidence>
<dbReference type="EMBL" id="JAQHRD010000006">
    <property type="protein sequence ID" value="KAJ6440239.1"/>
    <property type="molecule type" value="Genomic_DNA"/>
</dbReference>
<feature type="compositionally biased region" description="Basic and acidic residues" evidence="1">
    <location>
        <begin position="284"/>
        <end position="301"/>
    </location>
</feature>
<feature type="domain" description="Ubiquitin-like" evidence="2">
    <location>
        <begin position="127"/>
        <end position="203"/>
    </location>
</feature>
<sequence length="1354" mass="151549">MSSDNIEVADEGILFLNDAAQRKLPFPFKLARTWHGMEDLVQQACGHLNAIGAQVKAGHYDLVAPDGSVILPLAWDLCVQPGWLVTMRLWQDVDDDRKKEEEAFKKRALEEARAEVAEKQKKSTGEDKAPINFKDAVGRKFSFPFHLVRTWQGVEELIKQAFLHVDVLGRHVQEGRYDLIGPTGEIILPSVWQRVVEPGWHVSRNVMNFKEFEEIAEFELPLDVMSHRLVTYLLDSIRSEKLDDDWHIRPGTVLRCDSDSADDMFESASFVSIPNLHSTPYKAADSRKEAADSRKEATDETCGERRLHEAFGSINTHADRARGWSLGTAEAADRTYPVLWIRQTWVLVAGSCILTYGSFSHEALKGHVITVLPQVKSDHNGDRGIQAIDGKQRLFYIPAANRSPQLGIPQLNRKVPQFLSWIAKRDGAVDEEAKSIDDAFRKGISRTELKLFRVRQGYSTASSDVMEDMYRAFGATDIYQEMGKLTFDEFKQQKQSLTKGKESRWSSLLLHTSDDRMLKVAVEYFDVAILTLESFVSVDFEDTLVLKYFGALAEVMKDPAQSLKSENSGSAPRNPEPGDTPKQERKPSAISHLQQSHTVGSMAGHRLRRYVVSLNVAAVERRVEDQREVLQGARDTLVSLLRKLVAIQNGVVHDNEMREKRGLPHEFIDVFACIVAFVCALPRLLQRISWFYADDVLQKDLDSLTSHEVVAQKRVLSRLSAEAEKKIRTAERVLISSATGIGSEGGPESFQISVGPQYVTAQIVCNLLKLPVRNGKQATALYETYLKNLKSRFLHRPSKRHILSITALADELNLVHDFHQWQEETLRALTLILDPGTFRRRKPKPTSKPRSKLGGNRSKLYDLERKLLAQQSARLAKDIRRTSQLLAQCSRMVEDVREMAGIMADDQSRAIFIFTTVTVVFLPLSFVASYVSMSSGTAGRDWAGIQQLFWEVAAPLTSDNTLPPLEKLVETRKKERPKDKSSGGATEVLPGGNCACEDEGFRLLASSKEQTPDGAALDNATRATSYTNGLYHVSQAASPTTAPISHIFHESYLSHDFERTSYPIDPALTTYHQGETGTLSEVPGACGPNQSACSLEAFRGASYGRELDGAISVSSLATAGGDERCQVGIETGEQLSPGDDWSGNGLPYFRTSDRRHGHTIRSDDATSSILVGQTPHLDHHRAEEHADTVQPPRKRHRAGSPFRTLPSPPASTSTDIDADDVSKVAEFEEWALENVVLKRIMVDGVATFQLQFDWNLCIKHCGSKPKPPKRVQRGANRSAPQRRNSARQSKFTADEDDLILRLKDELQLPWTEIHRRHIEQYPGRSKGSLQCHWVYSVAFSLQRRPFVDTGSGTY</sequence>
<keyword evidence="3" id="KW-0762">Sugar transport</keyword>
<feature type="compositionally biased region" description="Basic and acidic residues" evidence="1">
    <location>
        <begin position="970"/>
        <end position="981"/>
    </location>
</feature>
<feature type="compositionally biased region" description="Polar residues" evidence="1">
    <location>
        <begin position="562"/>
        <end position="571"/>
    </location>
</feature>
<organism evidence="3 4">
    <name type="scientific">Purpureocillium lavendulum</name>
    <dbReference type="NCBI Taxonomy" id="1247861"/>
    <lineage>
        <taxon>Eukaryota</taxon>
        <taxon>Fungi</taxon>
        <taxon>Dikarya</taxon>
        <taxon>Ascomycota</taxon>
        <taxon>Pezizomycotina</taxon>
        <taxon>Sordariomycetes</taxon>
        <taxon>Hypocreomycetidae</taxon>
        <taxon>Hypocreales</taxon>
        <taxon>Ophiocordycipitaceae</taxon>
        <taxon>Purpureocillium</taxon>
    </lineage>
</organism>
<accession>A0AB34FNA8</accession>
<keyword evidence="3" id="KW-0813">Transport</keyword>
<evidence type="ECO:0000313" key="3">
    <source>
        <dbReference type="EMBL" id="KAJ6440239.1"/>
    </source>
</evidence>
<feature type="region of interest" description="Disordered" evidence="1">
    <location>
        <begin position="282"/>
        <end position="301"/>
    </location>
</feature>
<gene>
    <name evidence="3" type="ORF">O9K51_08130</name>
</gene>
<feature type="region of interest" description="Disordered" evidence="1">
    <location>
        <begin position="560"/>
        <end position="600"/>
    </location>
</feature>
<feature type="domain" description="Ubiquitin-like" evidence="2">
    <location>
        <begin position="14"/>
        <end position="91"/>
    </location>
</feature>
<feature type="region of interest" description="Disordered" evidence="1">
    <location>
        <begin position="1179"/>
        <end position="1216"/>
    </location>
</feature>
<dbReference type="Gene3D" id="1.20.58.340">
    <property type="entry name" value="Magnesium transport protein CorA, transmembrane region"/>
    <property type="match status" value="1"/>
</dbReference>
<dbReference type="Proteomes" id="UP001163105">
    <property type="component" value="Unassembled WGS sequence"/>
</dbReference>
<dbReference type="InterPro" id="IPR054464">
    <property type="entry name" value="ULD_fung"/>
</dbReference>
<name>A0AB34FNA8_9HYPO</name>
<feature type="region of interest" description="Disordered" evidence="1">
    <location>
        <begin position="970"/>
        <end position="991"/>
    </location>
</feature>
<keyword evidence="4" id="KW-1185">Reference proteome</keyword>
<feature type="region of interest" description="Disordered" evidence="1">
    <location>
        <begin position="1265"/>
        <end position="1291"/>
    </location>
</feature>
<feature type="compositionally biased region" description="Polar residues" evidence="1">
    <location>
        <begin position="1278"/>
        <end position="1291"/>
    </location>
</feature>
<protein>
    <submittedName>
        <fullName evidence="3">High-affinity glucose transporter</fullName>
    </submittedName>
</protein>
<proteinExistence type="predicted"/>
<reference evidence="3" key="1">
    <citation type="submission" date="2023-01" db="EMBL/GenBank/DDBJ databases">
        <title>The growth and conidiation of Purpureocillium lavendulum are regulated by nitrogen source and histone H3K14 acetylation.</title>
        <authorList>
            <person name="Tang P."/>
            <person name="Han J."/>
            <person name="Zhang C."/>
            <person name="Tang P."/>
            <person name="Qi F."/>
            <person name="Zhang K."/>
            <person name="Liang L."/>
        </authorList>
    </citation>
    <scope>NUCLEOTIDE SEQUENCE</scope>
    <source>
        <strain evidence="3">YMF1.00683</strain>
    </source>
</reference>
<evidence type="ECO:0000259" key="2">
    <source>
        <dbReference type="Pfam" id="PF22893"/>
    </source>
</evidence>